<proteinExistence type="predicted"/>
<dbReference type="RefSeq" id="WP_048940001.1">
    <property type="nucleotide sequence ID" value="NZ_CP012077.1"/>
</dbReference>
<dbReference type="AlphaFoldDB" id="A0AAN1VHN0"/>
<dbReference type="EMBL" id="CP024172">
    <property type="protein sequence ID" value="AZW19181.1"/>
    <property type="molecule type" value="Genomic_DNA"/>
</dbReference>
<sequence>MTDRYENIRRALEMGPTPGPFSAVRSYSPGNQELIIRLTCNDEYGITENYCTVRNSLGDTWKTEADATFIAACDPDTIRALLDERDALLLALRNMQRTSGGDHE</sequence>
<protein>
    <submittedName>
        <fullName evidence="1">Uncharacterized protein</fullName>
    </submittedName>
</protein>
<evidence type="ECO:0000313" key="2">
    <source>
        <dbReference type="Proteomes" id="UP000282741"/>
    </source>
</evidence>
<name>A0AAN1VHN0_9BORD</name>
<reference evidence="2" key="1">
    <citation type="submission" date="2017-10" db="EMBL/GenBank/DDBJ databases">
        <title>Whole genome sequencing of various Bordetella species.</title>
        <authorList>
            <person name="Weigand M.R."/>
            <person name="Loparev V."/>
            <person name="Peng Y."/>
            <person name="Bowden K.E."/>
            <person name="Tondella M.L."/>
            <person name="Williams M.M."/>
        </authorList>
    </citation>
    <scope>NUCLEOTIDE SEQUENCE [LARGE SCALE GENOMIC DNA]</scope>
    <source>
        <strain evidence="2">H720</strain>
    </source>
</reference>
<gene>
    <name evidence="1" type="ORF">CS347_21675</name>
</gene>
<dbReference type="Proteomes" id="UP000282741">
    <property type="component" value="Chromosome"/>
</dbReference>
<accession>A0AAN1VHN0</accession>
<organism evidence="1 2">
    <name type="scientific">Bordetella hinzii</name>
    <dbReference type="NCBI Taxonomy" id="103855"/>
    <lineage>
        <taxon>Bacteria</taxon>
        <taxon>Pseudomonadati</taxon>
        <taxon>Pseudomonadota</taxon>
        <taxon>Betaproteobacteria</taxon>
        <taxon>Burkholderiales</taxon>
        <taxon>Alcaligenaceae</taxon>
        <taxon>Bordetella</taxon>
    </lineage>
</organism>
<evidence type="ECO:0000313" key="1">
    <source>
        <dbReference type="EMBL" id="AZW19181.1"/>
    </source>
</evidence>